<keyword evidence="2" id="KW-1185">Reference proteome</keyword>
<dbReference type="PANTHER" id="PTHR30348:SF13">
    <property type="entry name" value="UPF0759 PROTEIN YUNF"/>
    <property type="match status" value="1"/>
</dbReference>
<accession>A0A172ZFP5</accession>
<dbReference type="PANTHER" id="PTHR30348">
    <property type="entry name" value="UNCHARACTERIZED PROTEIN YECE"/>
    <property type="match status" value="1"/>
</dbReference>
<proteinExistence type="predicted"/>
<evidence type="ECO:0000313" key="2">
    <source>
        <dbReference type="Proteomes" id="UP000078148"/>
    </source>
</evidence>
<organism evidence="1 2">
    <name type="scientific">Paenibacillus bovis</name>
    <dbReference type="NCBI Taxonomy" id="1616788"/>
    <lineage>
        <taxon>Bacteria</taxon>
        <taxon>Bacillati</taxon>
        <taxon>Bacillota</taxon>
        <taxon>Bacilli</taxon>
        <taxon>Bacillales</taxon>
        <taxon>Paenibacillaceae</taxon>
        <taxon>Paenibacillus</taxon>
    </lineage>
</organism>
<gene>
    <name evidence="1" type="ORF">AR543_10375</name>
</gene>
<dbReference type="KEGG" id="pbv:AR543_10375"/>
<dbReference type="AlphaFoldDB" id="A0A172ZFP5"/>
<dbReference type="STRING" id="1616788.AR543_10375"/>
<dbReference type="RefSeq" id="WP_060534158.1">
    <property type="nucleotide sequence ID" value="NZ_CP013023.1"/>
</dbReference>
<dbReference type="InterPro" id="IPR036520">
    <property type="entry name" value="UPF0759_sf"/>
</dbReference>
<dbReference type="OrthoDB" id="9780310at2"/>
<dbReference type="SUPFAM" id="SSF117396">
    <property type="entry name" value="TM1631-like"/>
    <property type="match status" value="1"/>
</dbReference>
<evidence type="ECO:0008006" key="3">
    <source>
        <dbReference type="Google" id="ProtNLM"/>
    </source>
</evidence>
<name>A0A172ZFP5_9BACL</name>
<dbReference type="Pfam" id="PF01904">
    <property type="entry name" value="DUF72"/>
    <property type="match status" value="1"/>
</dbReference>
<dbReference type="Proteomes" id="UP000078148">
    <property type="component" value="Chromosome"/>
</dbReference>
<evidence type="ECO:0000313" key="1">
    <source>
        <dbReference type="EMBL" id="ANF96369.1"/>
    </source>
</evidence>
<sequence length="289" mass="33654">MITVGLTGWGDHDSLYLTKEASKNKLPTYSSLFPAVEVDSSFYAIQSRRNMEKWTDETPDNFRFLVKAYQGMTGHTRGKIPFNSEEEMFEAFRLSISTMAKANKLMAALFQFPPWFDCTKENVNTLRRIRERMGEYPCALEFRHQSWFTSQMRDRTLNFMRQEKWIHSVCDEPQAGTGSVPIVEEATDRRLTVVRMHGRNTAGWNSAGQPNWREVRYLYRYNEDELAEWAARLQRLEQSSDEVCIIFNNNSAGDAADNARQLMHMLGQHLPEIPQEKQPEAEQLDLFDM</sequence>
<dbReference type="EMBL" id="CP013023">
    <property type="protein sequence ID" value="ANF96369.1"/>
    <property type="molecule type" value="Genomic_DNA"/>
</dbReference>
<dbReference type="InterPro" id="IPR002763">
    <property type="entry name" value="DUF72"/>
</dbReference>
<dbReference type="Gene3D" id="3.20.20.410">
    <property type="entry name" value="Protein of unknown function UPF0759"/>
    <property type="match status" value="1"/>
</dbReference>
<reference evidence="1 2" key="2">
    <citation type="journal article" date="2016" name="Int. J. Syst. Evol. Microbiol.">
        <title>Paenibacillus bovis sp. nov., isolated from raw yak (Bos grunniens) milk.</title>
        <authorList>
            <person name="Gao C."/>
            <person name="Han J."/>
            <person name="Liu Z."/>
            <person name="Xu X."/>
            <person name="Hang F."/>
            <person name="Wu Z."/>
        </authorList>
    </citation>
    <scope>NUCLEOTIDE SEQUENCE [LARGE SCALE GENOMIC DNA]</scope>
    <source>
        <strain evidence="1 2">BD3526</strain>
    </source>
</reference>
<protein>
    <recommendedName>
        <fullName evidence="3">DUF72 domain-containing protein</fullName>
    </recommendedName>
</protein>
<reference evidence="2" key="1">
    <citation type="submission" date="2015-10" db="EMBL/GenBank/DDBJ databases">
        <title>Genome of Paenibacillus bovis sp. nov.</title>
        <authorList>
            <person name="Wu Z."/>
            <person name="Gao C."/>
            <person name="Liu Z."/>
            <person name="Zheng H."/>
        </authorList>
    </citation>
    <scope>NUCLEOTIDE SEQUENCE [LARGE SCALE GENOMIC DNA]</scope>
    <source>
        <strain evidence="2">BD3526</strain>
    </source>
</reference>